<dbReference type="GO" id="GO:0016787">
    <property type="term" value="F:hydrolase activity"/>
    <property type="evidence" value="ECO:0007669"/>
    <property type="project" value="UniProtKB-KW"/>
</dbReference>
<dbReference type="InterPro" id="IPR017853">
    <property type="entry name" value="GH"/>
</dbReference>
<evidence type="ECO:0000259" key="8">
    <source>
        <dbReference type="Pfam" id="PF01915"/>
    </source>
</evidence>
<dbReference type="PANTHER" id="PTHR30620">
    <property type="entry name" value="PERIPLASMIC BETA-GLUCOSIDASE-RELATED"/>
    <property type="match status" value="1"/>
</dbReference>
<dbReference type="InterPro" id="IPR036881">
    <property type="entry name" value="Glyco_hydro_3_C_sf"/>
</dbReference>
<evidence type="ECO:0000256" key="3">
    <source>
        <dbReference type="ARBA" id="ARBA00012744"/>
    </source>
</evidence>
<feature type="domain" description="Glycoside hydrolase family 3 N-terminal" evidence="7">
    <location>
        <begin position="129"/>
        <end position="422"/>
    </location>
</feature>
<evidence type="ECO:0000313" key="9">
    <source>
        <dbReference type="EMBL" id="MFC5296163.1"/>
    </source>
</evidence>
<dbReference type="InterPro" id="IPR002772">
    <property type="entry name" value="Glyco_hydro_3_C"/>
</dbReference>
<keyword evidence="5 9" id="KW-0378">Hydrolase</keyword>
<gene>
    <name evidence="9" type="ORF">ACFPK8_01415</name>
</gene>
<protein>
    <recommendedName>
        <fullName evidence="3">beta-glucosidase</fullName>
        <ecNumber evidence="3">3.2.1.21</ecNumber>
    </recommendedName>
</protein>
<dbReference type="EMBL" id="JBHSLN010000004">
    <property type="protein sequence ID" value="MFC5296163.1"/>
    <property type="molecule type" value="Genomic_DNA"/>
</dbReference>
<dbReference type="SUPFAM" id="SSF52279">
    <property type="entry name" value="Beta-D-glucan exohydrolase, C-terminal domain"/>
    <property type="match status" value="1"/>
</dbReference>
<evidence type="ECO:0000256" key="1">
    <source>
        <dbReference type="ARBA" id="ARBA00000448"/>
    </source>
</evidence>
<organism evidence="9 10">
    <name type="scientific">Brachybacterium tyrofermentans</name>
    <dbReference type="NCBI Taxonomy" id="47848"/>
    <lineage>
        <taxon>Bacteria</taxon>
        <taxon>Bacillati</taxon>
        <taxon>Actinomycetota</taxon>
        <taxon>Actinomycetes</taxon>
        <taxon>Micrococcales</taxon>
        <taxon>Dermabacteraceae</taxon>
        <taxon>Brachybacterium</taxon>
    </lineage>
</organism>
<evidence type="ECO:0000256" key="6">
    <source>
        <dbReference type="ARBA" id="ARBA00023295"/>
    </source>
</evidence>
<feature type="domain" description="Glycoside hydrolase family 3 C-terminal" evidence="8">
    <location>
        <begin position="464"/>
        <end position="673"/>
    </location>
</feature>
<dbReference type="PANTHER" id="PTHR30620:SF16">
    <property type="entry name" value="LYSOSOMAL BETA GLUCOSIDASE"/>
    <property type="match status" value="1"/>
</dbReference>
<dbReference type="Pfam" id="PF00933">
    <property type="entry name" value="Glyco_hydro_3"/>
    <property type="match status" value="1"/>
</dbReference>
<comment type="caution">
    <text evidence="9">The sequence shown here is derived from an EMBL/GenBank/DDBJ whole genome shotgun (WGS) entry which is preliminary data.</text>
</comment>
<evidence type="ECO:0000256" key="5">
    <source>
        <dbReference type="ARBA" id="ARBA00022801"/>
    </source>
</evidence>
<dbReference type="Proteomes" id="UP001595937">
    <property type="component" value="Unassembled WGS sequence"/>
</dbReference>
<dbReference type="InterPro" id="IPR001764">
    <property type="entry name" value="Glyco_hydro_3_N"/>
</dbReference>
<dbReference type="InterPro" id="IPR051915">
    <property type="entry name" value="Cellulose_Degrad_GH3"/>
</dbReference>
<evidence type="ECO:0000256" key="4">
    <source>
        <dbReference type="ARBA" id="ARBA00022729"/>
    </source>
</evidence>
<dbReference type="RefSeq" id="WP_343922264.1">
    <property type="nucleotide sequence ID" value="NZ_BAAAIR010000007.1"/>
</dbReference>
<dbReference type="GeneID" id="303296039"/>
<dbReference type="Pfam" id="PF01915">
    <property type="entry name" value="Glyco_hydro_3_C"/>
    <property type="match status" value="1"/>
</dbReference>
<dbReference type="SUPFAM" id="SSF51445">
    <property type="entry name" value="(Trans)glycosidases"/>
    <property type="match status" value="1"/>
</dbReference>
<evidence type="ECO:0000259" key="7">
    <source>
        <dbReference type="Pfam" id="PF00933"/>
    </source>
</evidence>
<keyword evidence="6" id="KW-0326">Glycosidase</keyword>
<accession>A0ABW0FB30</accession>
<evidence type="ECO:0000256" key="2">
    <source>
        <dbReference type="ARBA" id="ARBA00005336"/>
    </source>
</evidence>
<comment type="catalytic activity">
    <reaction evidence="1">
        <text>Hydrolysis of terminal, non-reducing beta-D-glucosyl residues with release of beta-D-glucose.</text>
        <dbReference type="EC" id="3.2.1.21"/>
    </reaction>
</comment>
<comment type="similarity">
    <text evidence="2">Belongs to the glycosyl hydrolase 3 family.</text>
</comment>
<dbReference type="Gene3D" id="3.40.50.1700">
    <property type="entry name" value="Glycoside hydrolase family 3 C-terminal domain"/>
    <property type="match status" value="1"/>
</dbReference>
<keyword evidence="10" id="KW-1185">Reference proteome</keyword>
<proteinExistence type="inferred from homology"/>
<reference evidence="10" key="1">
    <citation type="journal article" date="2019" name="Int. J. Syst. Evol. Microbiol.">
        <title>The Global Catalogue of Microorganisms (GCM) 10K type strain sequencing project: providing services to taxonomists for standard genome sequencing and annotation.</title>
        <authorList>
            <consortium name="The Broad Institute Genomics Platform"/>
            <consortium name="The Broad Institute Genome Sequencing Center for Infectious Disease"/>
            <person name="Wu L."/>
            <person name="Ma J."/>
        </authorList>
    </citation>
    <scope>NUCLEOTIDE SEQUENCE [LARGE SCALE GENOMIC DNA]</scope>
    <source>
        <strain evidence="10">CGMCC 1.16455</strain>
    </source>
</reference>
<dbReference type="EC" id="3.2.1.21" evidence="3"/>
<keyword evidence="4" id="KW-0732">Signal</keyword>
<evidence type="ECO:0000313" key="10">
    <source>
        <dbReference type="Proteomes" id="UP001595937"/>
    </source>
</evidence>
<name>A0ABW0FB30_9MICO</name>
<sequence length="676" mass="73656">MAQQVPLATRVKQIIEVDGLRFRDLDGDGALTPFEDWRLGPAERAADLVSRMSPEEKIGLMVISSRPMGISQHNPEFTSHDGVLDEQYLPIKLDPHTSAGIPFEGTTQMIESLHMRHFILREEPTGSRIATWINTMNEVAEGTRWGIPVVVAANSKNEAGGFKMGGTPQDQPFAQWPGTLGLAATGSIELIESFAEHSRAEWVASGLRKGYMYMADVFTDPRWFRGQGTFGEDPEFVATAMSAIVRGFQGEAGPSADGVALTTKHFPGGGARENGTDPHYAEGSLNIYPTPGSLEQYHLPPFQAAIDAGTSSIMPYYAIPSDEKSSTPQGRLTEFEQVGFAFNREVLDLLRTMGHRGYINSDSGVLSKMAWGVEELTTAQRVGRAVMAGTDMFADTNDIASVREAFVSGHFTSERLDEAAQLLLEELFALGLFENPYADPEEADRVVASAEATAAAAEAHRRSVVLAKNHDATLPLRPDSLAGKTVYVELMEQGITVKTLDALRGRLEQAHPEVEFTTDFRRADVAIVLMKPFVGAYFEFVGIADLAIDDHSHVDIAKVHQIRESVDTMVIGLNAMYPWLLDVIEPLADGLLIGFESDDATMVDAVLGGYAPSGRLPITFPIDAGAIAVDEDGRCSSPNDVPGYAKERHMDGRPYVYVDVDGNRYELGHGLTYDVA</sequence>
<dbReference type="InterPro" id="IPR036962">
    <property type="entry name" value="Glyco_hydro_3_N_sf"/>
</dbReference>
<dbReference type="Gene3D" id="3.20.20.300">
    <property type="entry name" value="Glycoside hydrolase, family 3, N-terminal domain"/>
    <property type="match status" value="1"/>
</dbReference>